<dbReference type="SUPFAM" id="SSF57903">
    <property type="entry name" value="FYVE/PHD zinc finger"/>
    <property type="match status" value="1"/>
</dbReference>
<feature type="region of interest" description="Disordered" evidence="6">
    <location>
        <begin position="590"/>
        <end position="629"/>
    </location>
</feature>
<keyword evidence="5" id="KW-0175">Coiled coil</keyword>
<keyword evidence="9" id="KW-1185">Reference proteome</keyword>
<feature type="compositionally biased region" description="Polar residues" evidence="6">
    <location>
        <begin position="1034"/>
        <end position="1053"/>
    </location>
</feature>
<feature type="compositionally biased region" description="Polar residues" evidence="6">
    <location>
        <begin position="1000"/>
        <end position="1011"/>
    </location>
</feature>
<feature type="coiled-coil region" evidence="5">
    <location>
        <begin position="1257"/>
        <end position="1284"/>
    </location>
</feature>
<feature type="region of interest" description="Disordered" evidence="6">
    <location>
        <begin position="228"/>
        <end position="265"/>
    </location>
</feature>
<feature type="compositionally biased region" description="Polar residues" evidence="6">
    <location>
        <begin position="160"/>
        <end position="173"/>
    </location>
</feature>
<evidence type="ECO:0000256" key="2">
    <source>
        <dbReference type="ARBA" id="ARBA00022771"/>
    </source>
</evidence>
<dbReference type="Pfam" id="PF01363">
    <property type="entry name" value="FYVE"/>
    <property type="match status" value="1"/>
</dbReference>
<evidence type="ECO:0000259" key="7">
    <source>
        <dbReference type="PROSITE" id="PS50178"/>
    </source>
</evidence>
<feature type="region of interest" description="Disordered" evidence="6">
    <location>
        <begin position="116"/>
        <end position="173"/>
    </location>
</feature>
<accession>A0AAN9MYD3</accession>
<dbReference type="InterPro" id="IPR019734">
    <property type="entry name" value="TPR_rpt"/>
</dbReference>
<comment type="caution">
    <text evidence="8">The sequence shown here is derived from an EMBL/GenBank/DDBJ whole genome shotgun (WGS) entry which is preliminary data.</text>
</comment>
<evidence type="ECO:0000313" key="9">
    <source>
        <dbReference type="Proteomes" id="UP001367508"/>
    </source>
</evidence>
<keyword evidence="2 4" id="KW-0863">Zinc-finger</keyword>
<feature type="compositionally biased region" description="Acidic residues" evidence="6">
    <location>
        <begin position="617"/>
        <end position="628"/>
    </location>
</feature>
<dbReference type="CDD" id="cd00065">
    <property type="entry name" value="FYVE_like_SF"/>
    <property type="match status" value="1"/>
</dbReference>
<evidence type="ECO:0000256" key="6">
    <source>
        <dbReference type="SAM" id="MobiDB-lite"/>
    </source>
</evidence>
<dbReference type="PANTHER" id="PTHR47553:SF1">
    <property type="entry name" value="RING_FYVE_PHD ZINC FINGER SUPERFAMILY PROTEIN"/>
    <property type="match status" value="1"/>
</dbReference>
<dbReference type="SUPFAM" id="SSF48452">
    <property type="entry name" value="TPR-like"/>
    <property type="match status" value="1"/>
</dbReference>
<reference evidence="8 9" key="1">
    <citation type="submission" date="2024-01" db="EMBL/GenBank/DDBJ databases">
        <title>The genomes of 5 underutilized Papilionoideae crops provide insights into root nodulation and disease resistanc.</title>
        <authorList>
            <person name="Jiang F."/>
        </authorList>
    </citation>
    <scope>NUCLEOTIDE SEQUENCE [LARGE SCALE GENOMIC DNA]</scope>
    <source>
        <strain evidence="8">LVBAO_FW01</strain>
        <tissue evidence="8">Leaves</tissue>
    </source>
</reference>
<gene>
    <name evidence="8" type="ORF">VNO77_05122</name>
</gene>
<proteinExistence type="predicted"/>
<feature type="compositionally biased region" description="Polar residues" evidence="6">
    <location>
        <begin position="132"/>
        <end position="147"/>
    </location>
</feature>
<dbReference type="Proteomes" id="UP001367508">
    <property type="component" value="Unassembled WGS sequence"/>
</dbReference>
<feature type="coiled-coil region" evidence="5">
    <location>
        <begin position="845"/>
        <end position="879"/>
    </location>
</feature>
<evidence type="ECO:0000256" key="4">
    <source>
        <dbReference type="PROSITE-ProRule" id="PRU00091"/>
    </source>
</evidence>
<dbReference type="InterPro" id="IPR013083">
    <property type="entry name" value="Znf_RING/FYVE/PHD"/>
</dbReference>
<feature type="region of interest" description="Disordered" evidence="6">
    <location>
        <begin position="1120"/>
        <end position="1156"/>
    </location>
</feature>
<feature type="coiled-coil region" evidence="5">
    <location>
        <begin position="326"/>
        <end position="363"/>
    </location>
</feature>
<sequence>MLEKIGLPSKPSLRGNNWVVDASHCQGCSAQFTFINRKHHCRRCGGLFCNSCSHQRMVLRGQGDSPVRICDPCKKLEEAARFEMRQGRRAGRGSLKSAPKDEDEVLSQILGQNKEELFSSGKQSTDDKIPSRQRSVGIASSSNTSSYDVGGDIHKIASNDKPSSLGTDLGSTTPDELRQQALEEKKKYKILKGDGKSEEALRAFKRGKELERQADALEVHLRKTRRKTLPSGNSMDMHNRGIPVDSDRRTKSLSHGGKEKDDITSELRELGWSDVDLRNEDRKPANLTLEGELSSIMGEIFAKTGEEKGSKIDKTQVVALKKNALMLKREGKLAEAKEELKRAKILEKELEEQELLAEAEDSDDELSALIRGMDDDKELPDVYDHVQGFDFGRLLAISDDLDGNFEVTDDDMMDPELAGALESLGWTEPENTSSKSQTFDKEALLSEIQSLKREALNQKRAGNTEEAVSFFKKAKLLEKDLNISGLEDSNTISQKSTAVRKSVCSEIASNGSDSIQLDERHMGNTNATNNFASAVAPKSRMTIQRELLSLKKKALTLRREGKINEAEEEMRKGAALERQLMEMDKASNLKTSQMKSADVPQTAHKHTNINRNLPLEDGSDDDVTDQDMSDPTYLSLLRDLGWNDDNNELSNSTSKPSRKDDKHFVQVNDTSLSKHSTNILVEGPRRSKAEIQRELLGLKRKALALRREGKAEDAEEVLKMAKALEAKMAEMDAAKNEAQVEATMMKDKLFNPPVDEERDVAVSEEDLNDPALNSMLTYLGWKDDESEPMAIKEEPGKEVTSRFTQTVDLSVPDSSSGIPATALRSKGEIQRELLVLKRKALACRRKGEIEEAEEILRKAKSLEAQIEDFESQNKDSSLNVSKDKQSVLSESSGFQERHGSLGVSIEIDNTLASSAVGSSKNSSESTFGLERVKKTNIPFSVKSDNLIPATSHFADNKHSLSAEVSASNENVSKKMKAEKAIGYGSSAGHSVHMLDLLTGDGSNSSEISTQNQKEKYKPGSTDSSQAGPAVHMDSSLNFSQDQGYKSNDTTQKSKVTDAIEKPNISESNAVPNHAAQHHLSLRQEILAHKRKAVALKREGKLTEAKEELRQAKLLEKGLEDGSMQPDTAPTNNVSHTSNVVQKKQESSNVSAKPLTSRDRFKLQQESLGHKRQALKLRRDGRIEEAEAEFERAKAIETQLDELAAHDSNKSDAVDDVTVEDFLDPQLLSALKAVGLEDVSAVSKGPERQETVKSNAKVENSNQERIQLEERIKEEKLKAVNLKRSGKQAEALDALRRAKLYEKKLNSLTSG</sequence>
<evidence type="ECO:0000256" key="5">
    <source>
        <dbReference type="SAM" id="Coils"/>
    </source>
</evidence>
<dbReference type="EMBL" id="JAYMYQ010000001">
    <property type="protein sequence ID" value="KAK7362997.1"/>
    <property type="molecule type" value="Genomic_DNA"/>
</dbReference>
<evidence type="ECO:0000256" key="1">
    <source>
        <dbReference type="ARBA" id="ARBA00022723"/>
    </source>
</evidence>
<organism evidence="8 9">
    <name type="scientific">Canavalia gladiata</name>
    <name type="common">Sword bean</name>
    <name type="synonym">Dolichos gladiatus</name>
    <dbReference type="NCBI Taxonomy" id="3824"/>
    <lineage>
        <taxon>Eukaryota</taxon>
        <taxon>Viridiplantae</taxon>
        <taxon>Streptophyta</taxon>
        <taxon>Embryophyta</taxon>
        <taxon>Tracheophyta</taxon>
        <taxon>Spermatophyta</taxon>
        <taxon>Magnoliopsida</taxon>
        <taxon>eudicotyledons</taxon>
        <taxon>Gunneridae</taxon>
        <taxon>Pentapetalae</taxon>
        <taxon>rosids</taxon>
        <taxon>fabids</taxon>
        <taxon>Fabales</taxon>
        <taxon>Fabaceae</taxon>
        <taxon>Papilionoideae</taxon>
        <taxon>50 kb inversion clade</taxon>
        <taxon>NPAAA clade</taxon>
        <taxon>indigoferoid/millettioid clade</taxon>
        <taxon>Phaseoleae</taxon>
        <taxon>Canavalia</taxon>
    </lineage>
</organism>
<dbReference type="GO" id="GO:0008270">
    <property type="term" value="F:zinc ion binding"/>
    <property type="evidence" value="ECO:0007669"/>
    <property type="project" value="UniProtKB-KW"/>
</dbReference>
<dbReference type="InterPro" id="IPR011990">
    <property type="entry name" value="TPR-like_helical_dom_sf"/>
</dbReference>
<feature type="region of interest" description="Disordered" evidence="6">
    <location>
        <begin position="84"/>
        <end position="103"/>
    </location>
</feature>
<feature type="domain" description="FYVE-type" evidence="7">
    <location>
        <begin position="19"/>
        <end position="78"/>
    </location>
</feature>
<dbReference type="InterPro" id="IPR011011">
    <property type="entry name" value="Znf_FYVE_PHD"/>
</dbReference>
<evidence type="ECO:0000256" key="3">
    <source>
        <dbReference type="ARBA" id="ARBA00022833"/>
    </source>
</evidence>
<feature type="coiled-coil region" evidence="5">
    <location>
        <begin position="688"/>
        <end position="741"/>
    </location>
</feature>
<name>A0AAN9MYD3_CANGL</name>
<evidence type="ECO:0000313" key="8">
    <source>
        <dbReference type="EMBL" id="KAK7362997.1"/>
    </source>
</evidence>
<dbReference type="InterPro" id="IPR017455">
    <property type="entry name" value="Znf_FYVE-rel"/>
</dbReference>
<dbReference type="InterPro" id="IPR000306">
    <property type="entry name" value="Znf_FYVE"/>
</dbReference>
<keyword evidence="3" id="KW-0862">Zinc</keyword>
<dbReference type="SMART" id="SM00028">
    <property type="entry name" value="TPR"/>
    <property type="match status" value="7"/>
</dbReference>
<keyword evidence="1" id="KW-0479">Metal-binding</keyword>
<feature type="region of interest" description="Disordered" evidence="6">
    <location>
        <begin position="995"/>
        <end position="1053"/>
    </location>
</feature>
<feature type="region of interest" description="Disordered" evidence="6">
    <location>
        <begin position="644"/>
        <end position="663"/>
    </location>
</feature>
<dbReference type="Gene3D" id="3.30.40.10">
    <property type="entry name" value="Zinc/RING finger domain, C3HC4 (zinc finger)"/>
    <property type="match status" value="1"/>
</dbReference>
<dbReference type="SMART" id="SM00064">
    <property type="entry name" value="FYVE"/>
    <property type="match status" value="1"/>
</dbReference>
<feature type="compositionally biased region" description="Polar residues" evidence="6">
    <location>
        <begin position="1124"/>
        <end position="1150"/>
    </location>
</feature>
<dbReference type="PROSITE" id="PS50178">
    <property type="entry name" value="ZF_FYVE"/>
    <property type="match status" value="1"/>
</dbReference>
<dbReference type="PANTHER" id="PTHR47553">
    <property type="entry name" value="MYOSIN-11"/>
    <property type="match status" value="1"/>
</dbReference>
<protein>
    <recommendedName>
        <fullName evidence="7">FYVE-type domain-containing protein</fullName>
    </recommendedName>
</protein>
<feature type="compositionally biased region" description="Basic and acidic residues" evidence="6">
    <location>
        <begin position="245"/>
        <end position="265"/>
    </location>
</feature>